<dbReference type="EC" id="5.1.3.13" evidence="3 7"/>
<reference evidence="8" key="2">
    <citation type="submission" date="2012-02" db="EMBL/GenBank/DDBJ databases">
        <authorList>
            <person name="Genoscope - CEA"/>
        </authorList>
    </citation>
    <scope>NUCLEOTIDE SEQUENCE</scope>
</reference>
<comment type="pathway">
    <text evidence="7">Carbohydrate biosynthesis; dTDP-L-rhamnose biosynthesis.</text>
</comment>
<keyword evidence="7 8" id="KW-0413">Isomerase</keyword>
<dbReference type="InterPro" id="IPR000888">
    <property type="entry name" value="RmlC-like"/>
</dbReference>
<dbReference type="Pfam" id="PF00908">
    <property type="entry name" value="dTDP_sugar_isom"/>
    <property type="match status" value="1"/>
</dbReference>
<reference evidence="8" key="1">
    <citation type="journal article" date="2012" name="Environ. Microbiol.">
        <title>Genomic content of uncultured Bacteroidetes from contrasting oceanic provinces in the North Atlantic Ocean.</title>
        <authorList>
            <person name="Gomez-Pereira P.R."/>
            <person name="Schuler M."/>
            <person name="Fuchs B.M."/>
            <person name="Bennke C."/>
            <person name="Teeling H."/>
            <person name="Waldmann J."/>
            <person name="Richter M."/>
            <person name="Barbe V."/>
            <person name="Bataille E."/>
            <person name="Glockner F.O."/>
            <person name="Amann R."/>
        </authorList>
    </citation>
    <scope>NUCLEOTIDE SEQUENCE</scope>
</reference>
<comment type="function">
    <text evidence="2 7">Catalyzes the epimerization of the C3' and C5'positions of dTDP-6-deoxy-D-xylo-4-hexulose, forming dTDP-6-deoxy-L-lyxo-4-hexulose.</text>
</comment>
<comment type="catalytic activity">
    <reaction evidence="1 7">
        <text>dTDP-4-dehydro-6-deoxy-alpha-D-glucose = dTDP-4-dehydro-beta-L-rhamnose</text>
        <dbReference type="Rhea" id="RHEA:16969"/>
        <dbReference type="ChEBI" id="CHEBI:57649"/>
        <dbReference type="ChEBI" id="CHEBI:62830"/>
        <dbReference type="EC" id="5.1.3.13"/>
    </reaction>
</comment>
<feature type="site" description="Participates in a stacking interaction with the thymidine ring of dTDP-4-oxo-6-deoxyglucose" evidence="6">
    <location>
        <position position="138"/>
    </location>
</feature>
<proteinExistence type="inferred from homology"/>
<sequence length="181" mass="20690">MDFINCDIKGLKIIEPTVFGDDRGYFFESFNQSEFEKTLGEKVNFCQDNQSLSNTGVVRGLHFQNPPHAQGKLVRVTQGSVLDVALDIRKESPTYGQFHVILLSAENKKQFWVPEGFAHGFSTLEDNTIFQYKCTNYYHPSSENSVLWCDTQLNIDWLVKDAIISAKDQLGVKWEDLITPF</sequence>
<evidence type="ECO:0000256" key="4">
    <source>
        <dbReference type="ARBA" id="ARBA00019595"/>
    </source>
</evidence>
<dbReference type="InterPro" id="IPR011051">
    <property type="entry name" value="RmlC_Cupin_sf"/>
</dbReference>
<comment type="subunit">
    <text evidence="7">Homodimer.</text>
</comment>
<dbReference type="UniPathway" id="UPA00124"/>
<dbReference type="Gene3D" id="2.60.120.10">
    <property type="entry name" value="Jelly Rolls"/>
    <property type="match status" value="1"/>
</dbReference>
<dbReference type="AlphaFoldDB" id="H6RGF3"/>
<dbReference type="GO" id="GO:0000271">
    <property type="term" value="P:polysaccharide biosynthetic process"/>
    <property type="evidence" value="ECO:0007669"/>
    <property type="project" value="TreeGrafter"/>
</dbReference>
<feature type="active site" description="Proton donor" evidence="5">
    <location>
        <position position="132"/>
    </location>
</feature>
<dbReference type="SUPFAM" id="SSF51182">
    <property type="entry name" value="RmlC-like cupins"/>
    <property type="match status" value="1"/>
</dbReference>
<evidence type="ECO:0000256" key="6">
    <source>
        <dbReference type="PIRSR" id="PIRSR600888-3"/>
    </source>
</evidence>
<dbReference type="GO" id="GO:0005829">
    <property type="term" value="C:cytosol"/>
    <property type="evidence" value="ECO:0007669"/>
    <property type="project" value="TreeGrafter"/>
</dbReference>
<organism evidence="8">
    <name type="scientific">uncultured Flavobacteriia bacterium</name>
    <dbReference type="NCBI Taxonomy" id="212695"/>
    <lineage>
        <taxon>Bacteria</taxon>
        <taxon>Pseudomonadati</taxon>
        <taxon>Bacteroidota</taxon>
        <taxon>Flavobacteriia</taxon>
        <taxon>environmental samples</taxon>
    </lineage>
</organism>
<dbReference type="CDD" id="cd00438">
    <property type="entry name" value="cupin_RmlC"/>
    <property type="match status" value="1"/>
</dbReference>
<dbReference type="GO" id="GO:0008830">
    <property type="term" value="F:dTDP-4-dehydrorhamnose 3,5-epimerase activity"/>
    <property type="evidence" value="ECO:0007669"/>
    <property type="project" value="UniProtKB-UniRule"/>
</dbReference>
<feature type="active site" description="Proton acceptor" evidence="5">
    <location>
        <position position="62"/>
    </location>
</feature>
<accession>H6RGF3</accession>
<dbReference type="NCBIfam" id="TIGR01221">
    <property type="entry name" value="rmlC"/>
    <property type="match status" value="1"/>
</dbReference>
<evidence type="ECO:0000256" key="5">
    <source>
        <dbReference type="PIRSR" id="PIRSR600888-1"/>
    </source>
</evidence>
<name>H6RGF3_9BACT</name>
<comment type="similarity">
    <text evidence="7">Belongs to the dTDP-4-dehydrorhamnose 3,5-epimerase family.</text>
</comment>
<protein>
    <recommendedName>
        <fullName evidence="4 7">dTDP-4-dehydrorhamnose 3,5-epimerase</fullName>
        <ecNumber evidence="3 7">5.1.3.13</ecNumber>
    </recommendedName>
    <alternativeName>
        <fullName evidence="7">Thymidine diphospho-4-keto-rhamnose 3,5-epimerase</fullName>
    </alternativeName>
</protein>
<dbReference type="InterPro" id="IPR014710">
    <property type="entry name" value="RmlC-like_jellyroll"/>
</dbReference>
<evidence type="ECO:0000256" key="1">
    <source>
        <dbReference type="ARBA" id="ARBA00001298"/>
    </source>
</evidence>
<gene>
    <name evidence="8" type="primary">rmlC</name>
    <name evidence="8" type="ORF">VIS_S3CIB80035</name>
</gene>
<dbReference type="EMBL" id="FO117598">
    <property type="protein sequence ID" value="CCG00114.1"/>
    <property type="molecule type" value="Genomic_DNA"/>
</dbReference>
<dbReference type="PANTHER" id="PTHR21047">
    <property type="entry name" value="DTDP-6-DEOXY-D-GLUCOSE-3,5 EPIMERASE"/>
    <property type="match status" value="1"/>
</dbReference>
<evidence type="ECO:0000256" key="7">
    <source>
        <dbReference type="RuleBase" id="RU364069"/>
    </source>
</evidence>
<evidence type="ECO:0000256" key="2">
    <source>
        <dbReference type="ARBA" id="ARBA00001997"/>
    </source>
</evidence>
<dbReference type="GO" id="GO:0019305">
    <property type="term" value="P:dTDP-rhamnose biosynthetic process"/>
    <property type="evidence" value="ECO:0007669"/>
    <property type="project" value="UniProtKB-UniRule"/>
</dbReference>
<evidence type="ECO:0000256" key="3">
    <source>
        <dbReference type="ARBA" id="ARBA00012098"/>
    </source>
</evidence>
<dbReference type="PANTHER" id="PTHR21047:SF2">
    <property type="entry name" value="THYMIDINE DIPHOSPHO-4-KETO-RHAMNOSE 3,5-EPIMERASE"/>
    <property type="match status" value="1"/>
</dbReference>
<evidence type="ECO:0000313" key="8">
    <source>
        <dbReference type="EMBL" id="CCG00114.1"/>
    </source>
</evidence>